<dbReference type="Proteomes" id="UP000469890">
    <property type="component" value="Unassembled WGS sequence"/>
</dbReference>
<name>A0A8H4F010_MUCCL</name>
<dbReference type="InterPro" id="IPR045296">
    <property type="entry name" value="Complex1_LYR_ETFRF1_LYRM5"/>
</dbReference>
<dbReference type="PANTHER" id="PTHR21024">
    <property type="entry name" value="GROWTH HORMONE-INDUCIBLE SOLUBLE PROTEIN-RELATED"/>
    <property type="match status" value="1"/>
</dbReference>
<reference evidence="3 4" key="1">
    <citation type="submission" date="2019-09" db="EMBL/GenBank/DDBJ databases">
        <authorList>
            <consortium name="DOE Joint Genome Institute"/>
            <person name="Mondo S.J."/>
            <person name="Navarro-Mendoza M.I."/>
            <person name="Perez-Arques C."/>
            <person name="Panchal S."/>
            <person name="Nicolas F.E."/>
            <person name="Ganguly P."/>
            <person name="Pangilinan J."/>
            <person name="Grigoriev I."/>
            <person name="Heitman J."/>
            <person name="Sanya K."/>
            <person name="Garre V."/>
        </authorList>
    </citation>
    <scope>NUCLEOTIDE SEQUENCE [LARGE SCALE GENOMIC DNA]</scope>
    <source>
        <strain evidence="3 4">MU402</strain>
    </source>
</reference>
<dbReference type="GO" id="GO:0022904">
    <property type="term" value="P:respiratory electron transport chain"/>
    <property type="evidence" value="ECO:0007669"/>
    <property type="project" value="TreeGrafter"/>
</dbReference>
<accession>A0A8H4F010</accession>
<dbReference type="EMBL" id="JAAECE010000006">
    <property type="protein sequence ID" value="KAF1799805.1"/>
    <property type="molecule type" value="Genomic_DNA"/>
</dbReference>
<gene>
    <name evidence="3" type="ORF">FB192DRAFT_1139885</name>
</gene>
<sequence>MIWKLHPSCQMLPTLPWQLSTILKFDIPEDLTCIFGTVVPACQWRIIDGFYYYKRENLSRCDDYKVCVHVDVVSFRHCALPPSSFYHCSQSLFHHTTTQSYHIMSSNLRPQVIALYKQLVYLGREYPAGYTDFFRPKLKAAFLKKRELTDEQEILKSIKFGEYIIKELEMMYYLRKYRTLRKRYNENQ</sequence>
<dbReference type="AlphaFoldDB" id="A0A8H4F010"/>
<protein>
    <recommendedName>
        <fullName evidence="2">Complex 1 LYR protein domain-containing protein</fullName>
    </recommendedName>
</protein>
<dbReference type="GO" id="GO:0005739">
    <property type="term" value="C:mitochondrion"/>
    <property type="evidence" value="ECO:0007669"/>
    <property type="project" value="TreeGrafter"/>
</dbReference>
<feature type="domain" description="Complex 1 LYR protein" evidence="2">
    <location>
        <begin position="111"/>
        <end position="162"/>
    </location>
</feature>
<dbReference type="PANTHER" id="PTHR21024:SF0">
    <property type="entry name" value="ELECTRON TRANSFER FLAVOPROTEIN REGULATORY FACTOR 1"/>
    <property type="match status" value="1"/>
</dbReference>
<dbReference type="CDD" id="cd20265">
    <property type="entry name" value="Complex1_LYR_ETFRF1_LYRM5"/>
    <property type="match status" value="1"/>
</dbReference>
<evidence type="ECO:0000313" key="3">
    <source>
        <dbReference type="EMBL" id="KAF1799805.1"/>
    </source>
</evidence>
<comment type="caution">
    <text evidence="3">The sequence shown here is derived from an EMBL/GenBank/DDBJ whole genome shotgun (WGS) entry which is preliminary data.</text>
</comment>
<proteinExistence type="inferred from homology"/>
<dbReference type="InterPro" id="IPR052000">
    <property type="entry name" value="ETFRF1"/>
</dbReference>
<comment type="similarity">
    <text evidence="1">Belongs to the complex I LYR family.</text>
</comment>
<dbReference type="GO" id="GO:0090324">
    <property type="term" value="P:negative regulation of oxidative phosphorylation"/>
    <property type="evidence" value="ECO:0007669"/>
    <property type="project" value="InterPro"/>
</dbReference>
<evidence type="ECO:0000256" key="1">
    <source>
        <dbReference type="ARBA" id="ARBA00009508"/>
    </source>
</evidence>
<dbReference type="InterPro" id="IPR008011">
    <property type="entry name" value="Complex1_LYR_dom"/>
</dbReference>
<organism evidence="3 4">
    <name type="scientific">Mucor circinelloides f. lusitanicus</name>
    <name type="common">Mucor racemosus var. lusitanicus</name>
    <dbReference type="NCBI Taxonomy" id="29924"/>
    <lineage>
        <taxon>Eukaryota</taxon>
        <taxon>Fungi</taxon>
        <taxon>Fungi incertae sedis</taxon>
        <taxon>Mucoromycota</taxon>
        <taxon>Mucoromycotina</taxon>
        <taxon>Mucoromycetes</taxon>
        <taxon>Mucorales</taxon>
        <taxon>Mucorineae</taxon>
        <taxon>Mucoraceae</taxon>
        <taxon>Mucor</taxon>
    </lineage>
</organism>
<evidence type="ECO:0000313" key="4">
    <source>
        <dbReference type="Proteomes" id="UP000469890"/>
    </source>
</evidence>
<dbReference type="Pfam" id="PF05347">
    <property type="entry name" value="Complex1_LYR"/>
    <property type="match status" value="1"/>
</dbReference>
<evidence type="ECO:0000259" key="2">
    <source>
        <dbReference type="Pfam" id="PF05347"/>
    </source>
</evidence>